<name>A0A495QQA4_9EURY</name>
<evidence type="ECO:0000313" key="3">
    <source>
        <dbReference type="Proteomes" id="UP000268233"/>
    </source>
</evidence>
<comment type="caution">
    <text evidence="2">The sequence shown here is derived from an EMBL/GenBank/DDBJ whole genome shotgun (WGS) entry which is preliminary data.</text>
</comment>
<reference evidence="2 3" key="1">
    <citation type="submission" date="2018-10" db="EMBL/GenBank/DDBJ databases">
        <title>Genomic Encyclopedia of Archaeal and Bacterial Type Strains, Phase II (KMG-II): from individual species to whole genera.</title>
        <authorList>
            <person name="Goeker M."/>
        </authorList>
    </citation>
    <scope>NUCLEOTIDE SEQUENCE [LARGE SCALE GENOMIC DNA]</scope>
    <source>
        <strain evidence="2 3">DSM 11927</strain>
    </source>
</reference>
<organism evidence="2 3">
    <name type="scientific">Haloarcula quadrata</name>
    <dbReference type="NCBI Taxonomy" id="182779"/>
    <lineage>
        <taxon>Archaea</taxon>
        <taxon>Methanobacteriati</taxon>
        <taxon>Methanobacteriota</taxon>
        <taxon>Stenosarchaea group</taxon>
        <taxon>Halobacteria</taxon>
        <taxon>Halobacteriales</taxon>
        <taxon>Haloarculaceae</taxon>
        <taxon>Haloarcula</taxon>
    </lineage>
</organism>
<feature type="compositionally biased region" description="Basic and acidic residues" evidence="1">
    <location>
        <begin position="187"/>
        <end position="199"/>
    </location>
</feature>
<evidence type="ECO:0000313" key="2">
    <source>
        <dbReference type="EMBL" id="RKS75141.1"/>
    </source>
</evidence>
<accession>A0A495QQA4</accession>
<sequence>MRTARNRSTTSGRSGNSLLVGLNEVIVSPPIIRWQALDELQQAGVSVFVSMSPTYPTMGEDDFHELLSYFRALGEVVVFHEPINPRGANFQQCLTAAKEAGYDDVVTELQQIQDGHQYWVEYALEQLNTVQQVATRFDGLEVHSWPDDELVRSTSGQLRSKLTAMQQAVSPESFSGKASGTSPEQSKLAHETDHLGHLI</sequence>
<feature type="compositionally biased region" description="Polar residues" evidence="1">
    <location>
        <begin position="169"/>
        <end position="185"/>
    </location>
</feature>
<dbReference type="EMBL" id="RBWW01000004">
    <property type="protein sequence ID" value="RKS75141.1"/>
    <property type="molecule type" value="Genomic_DNA"/>
</dbReference>
<feature type="region of interest" description="Disordered" evidence="1">
    <location>
        <begin position="169"/>
        <end position="199"/>
    </location>
</feature>
<keyword evidence="3" id="KW-1185">Reference proteome</keyword>
<dbReference type="AlphaFoldDB" id="A0A495QQA4"/>
<evidence type="ECO:0008006" key="4">
    <source>
        <dbReference type="Google" id="ProtNLM"/>
    </source>
</evidence>
<evidence type="ECO:0000256" key="1">
    <source>
        <dbReference type="SAM" id="MobiDB-lite"/>
    </source>
</evidence>
<protein>
    <recommendedName>
        <fullName evidence="4">Radical SAM family protein</fullName>
    </recommendedName>
</protein>
<proteinExistence type="predicted"/>
<dbReference type="Proteomes" id="UP000268233">
    <property type="component" value="Unassembled WGS sequence"/>
</dbReference>
<gene>
    <name evidence="2" type="ORF">BDK61_4681</name>
</gene>